<comment type="caution">
    <text evidence="3">The sequence shown here is derived from an EMBL/GenBank/DDBJ whole genome shotgun (WGS) entry which is preliminary data.</text>
</comment>
<dbReference type="SMART" id="SM00456">
    <property type="entry name" value="WW"/>
    <property type="match status" value="1"/>
</dbReference>
<dbReference type="SUPFAM" id="SSF51045">
    <property type="entry name" value="WW domain"/>
    <property type="match status" value="1"/>
</dbReference>
<organism evidence="3 4">
    <name type="scientific">Tetrabaena socialis</name>
    <dbReference type="NCBI Taxonomy" id="47790"/>
    <lineage>
        <taxon>Eukaryota</taxon>
        <taxon>Viridiplantae</taxon>
        <taxon>Chlorophyta</taxon>
        <taxon>core chlorophytes</taxon>
        <taxon>Chlorophyceae</taxon>
        <taxon>CS clade</taxon>
        <taxon>Chlamydomonadales</taxon>
        <taxon>Tetrabaenaceae</taxon>
        <taxon>Tetrabaena</taxon>
    </lineage>
</organism>
<dbReference type="CDD" id="cd00201">
    <property type="entry name" value="WW"/>
    <property type="match status" value="1"/>
</dbReference>
<accession>A0A2J8A876</accession>
<evidence type="ECO:0000259" key="2">
    <source>
        <dbReference type="PROSITE" id="PS50020"/>
    </source>
</evidence>
<gene>
    <name evidence="3" type="ORF">TSOC_004694</name>
</gene>
<dbReference type="Gene3D" id="2.20.70.10">
    <property type="match status" value="2"/>
</dbReference>
<proteinExistence type="predicted"/>
<dbReference type="GO" id="GO:0003712">
    <property type="term" value="F:transcription coregulator activity"/>
    <property type="evidence" value="ECO:0007669"/>
    <property type="project" value="TreeGrafter"/>
</dbReference>
<dbReference type="PANTHER" id="PTHR15377:SF3">
    <property type="entry name" value="WW DOMAIN-CONTAINING PROTEIN"/>
    <property type="match status" value="1"/>
</dbReference>
<keyword evidence="1" id="KW-0677">Repeat</keyword>
<dbReference type="GO" id="GO:0070063">
    <property type="term" value="F:RNA polymerase binding"/>
    <property type="evidence" value="ECO:0007669"/>
    <property type="project" value="InterPro"/>
</dbReference>
<feature type="non-terminal residue" evidence="3">
    <location>
        <position position="124"/>
    </location>
</feature>
<dbReference type="Proteomes" id="UP000236333">
    <property type="component" value="Unassembled WGS sequence"/>
</dbReference>
<dbReference type="InterPro" id="IPR036020">
    <property type="entry name" value="WW_dom_sf"/>
</dbReference>
<sequence length="124" mass="14038">MHLEPPDAGLRGHAACRPLHCIRTRYGYHDLYLAPLLDLDDPGARHMTQVLAAWTVHKSDDSSVYYYNTVTEESSWEKPAGFRGEVADVSEAPVPVETKQVGDTEWQEVKCSDGRVYFYHPDSE</sequence>
<name>A0A2J8A876_9CHLO</name>
<reference evidence="3 4" key="1">
    <citation type="journal article" date="2017" name="Mol. Biol. Evol.">
        <title>The 4-celled Tetrabaena socialis nuclear genome reveals the essential components for genetic control of cell number at the origin of multicellularity in the volvocine lineage.</title>
        <authorList>
            <person name="Featherston J."/>
            <person name="Arakaki Y."/>
            <person name="Hanschen E.R."/>
            <person name="Ferris P.J."/>
            <person name="Michod R.E."/>
            <person name="Olson B.J.S.C."/>
            <person name="Nozaki H."/>
            <person name="Durand P.M."/>
        </authorList>
    </citation>
    <scope>NUCLEOTIDE SEQUENCE [LARGE SCALE GENOMIC DNA]</scope>
    <source>
        <strain evidence="3 4">NIES-571</strain>
    </source>
</reference>
<dbReference type="PANTHER" id="PTHR15377">
    <property type="entry name" value="TRANSCRIPTION ELONGATION REGULATOR 1"/>
    <property type="match status" value="1"/>
</dbReference>
<dbReference type="Pfam" id="PF00397">
    <property type="entry name" value="WW"/>
    <property type="match status" value="1"/>
</dbReference>
<protein>
    <submittedName>
        <fullName evidence="3">Pre-mRNA-processing protein 40C</fullName>
    </submittedName>
</protein>
<dbReference type="EMBL" id="PGGS01000118">
    <property type="protein sequence ID" value="PNH08734.1"/>
    <property type="molecule type" value="Genomic_DNA"/>
</dbReference>
<keyword evidence="4" id="KW-1185">Reference proteome</keyword>
<dbReference type="OrthoDB" id="187617at2759"/>
<evidence type="ECO:0000313" key="4">
    <source>
        <dbReference type="Proteomes" id="UP000236333"/>
    </source>
</evidence>
<dbReference type="InterPro" id="IPR001202">
    <property type="entry name" value="WW_dom"/>
</dbReference>
<dbReference type="GO" id="GO:0005634">
    <property type="term" value="C:nucleus"/>
    <property type="evidence" value="ECO:0007669"/>
    <property type="project" value="TreeGrafter"/>
</dbReference>
<dbReference type="InterPro" id="IPR045148">
    <property type="entry name" value="TCRG1-like"/>
</dbReference>
<dbReference type="PROSITE" id="PS50020">
    <property type="entry name" value="WW_DOMAIN_2"/>
    <property type="match status" value="1"/>
</dbReference>
<feature type="domain" description="WW" evidence="2">
    <location>
        <begin position="48"/>
        <end position="81"/>
    </location>
</feature>
<evidence type="ECO:0000313" key="3">
    <source>
        <dbReference type="EMBL" id="PNH08734.1"/>
    </source>
</evidence>
<dbReference type="AlphaFoldDB" id="A0A2J8A876"/>
<dbReference type="PROSITE" id="PS01159">
    <property type="entry name" value="WW_DOMAIN_1"/>
    <property type="match status" value="1"/>
</dbReference>
<evidence type="ECO:0000256" key="1">
    <source>
        <dbReference type="ARBA" id="ARBA00022737"/>
    </source>
</evidence>